<feature type="domain" description="Histidine kinase/HSP90-like ATPase" evidence="2">
    <location>
        <begin position="13"/>
        <end position="137"/>
    </location>
</feature>
<dbReference type="InterPro" id="IPR036890">
    <property type="entry name" value="HATPase_C_sf"/>
</dbReference>
<comment type="caution">
    <text evidence="3">The sequence shown here is derived from an EMBL/GenBank/DDBJ whole genome shotgun (WGS) entry which is preliminary data.</text>
</comment>
<gene>
    <name evidence="3" type="ORF">EFD62_14125</name>
</gene>
<dbReference type="GO" id="GO:0005524">
    <property type="term" value="F:ATP binding"/>
    <property type="evidence" value="ECO:0007669"/>
    <property type="project" value="UniProtKB-KW"/>
</dbReference>
<evidence type="ECO:0000313" key="4">
    <source>
        <dbReference type="Proteomes" id="UP000289166"/>
    </source>
</evidence>
<keyword evidence="1" id="KW-0418">Kinase</keyword>
<dbReference type="PANTHER" id="PTHR35526">
    <property type="entry name" value="ANTI-SIGMA-F FACTOR RSBW-RELATED"/>
    <property type="match status" value="1"/>
</dbReference>
<evidence type="ECO:0000313" key="3">
    <source>
        <dbReference type="EMBL" id="RXE58074.1"/>
    </source>
</evidence>
<dbReference type="EMBL" id="RLII01000025">
    <property type="protein sequence ID" value="RXE58074.1"/>
    <property type="molecule type" value="Genomic_DNA"/>
</dbReference>
<keyword evidence="1" id="KW-0808">Transferase</keyword>
<keyword evidence="4" id="KW-1185">Reference proteome</keyword>
<accession>A0A4Q0I1E6</accession>
<dbReference type="PANTHER" id="PTHR35526:SF3">
    <property type="entry name" value="ANTI-SIGMA-F FACTOR RSBW"/>
    <property type="match status" value="1"/>
</dbReference>
<proteinExistence type="predicted"/>
<evidence type="ECO:0000259" key="2">
    <source>
        <dbReference type="Pfam" id="PF13581"/>
    </source>
</evidence>
<evidence type="ECO:0000256" key="1">
    <source>
        <dbReference type="ARBA" id="ARBA00022527"/>
    </source>
</evidence>
<dbReference type="AlphaFoldDB" id="A0A4Q0I1E6"/>
<keyword evidence="1" id="KW-0723">Serine/threonine-protein kinase</keyword>
<dbReference type="CDD" id="cd16936">
    <property type="entry name" value="HATPase_RsbW-like"/>
    <property type="match status" value="1"/>
</dbReference>
<dbReference type="GO" id="GO:0004674">
    <property type="term" value="F:protein serine/threonine kinase activity"/>
    <property type="evidence" value="ECO:0007669"/>
    <property type="project" value="UniProtKB-KW"/>
</dbReference>
<sequence>MQILSYKLNAHIPFDKDSIEMFLSSCEEVINNMASDEKTVFKLKSATHELLINSLEHGYKKSAGNVSFFIEKQEHTIQLEISDQGMGFDTSALNIEKDNTSLSTIKGRGWGLYILKKLCDNIQITSDPLKGTKVTVSINY</sequence>
<dbReference type="OrthoDB" id="9767435at2"/>
<dbReference type="RefSeq" id="WP_069193113.1">
    <property type="nucleotide sequence ID" value="NZ_RLII01000025.1"/>
</dbReference>
<dbReference type="InterPro" id="IPR003594">
    <property type="entry name" value="HATPase_dom"/>
</dbReference>
<protein>
    <submittedName>
        <fullName evidence="3">ATP-binding protein</fullName>
    </submittedName>
</protein>
<dbReference type="Pfam" id="PF13581">
    <property type="entry name" value="HATPase_c_2"/>
    <property type="match status" value="1"/>
</dbReference>
<organism evidence="3 4">
    <name type="scientific">Acetivibrio mesophilus</name>
    <dbReference type="NCBI Taxonomy" id="2487273"/>
    <lineage>
        <taxon>Bacteria</taxon>
        <taxon>Bacillati</taxon>
        <taxon>Bacillota</taxon>
        <taxon>Clostridia</taxon>
        <taxon>Eubacteriales</taxon>
        <taxon>Oscillospiraceae</taxon>
        <taxon>Acetivibrio</taxon>
    </lineage>
</organism>
<reference evidence="4" key="1">
    <citation type="submission" date="2018-11" db="EMBL/GenBank/DDBJ databases">
        <title>Genome sequencing of a novel mesophilic and cellulolytic organism within the genus Hungateiclostridium.</title>
        <authorList>
            <person name="Rettenmaier R."/>
            <person name="Liebl W."/>
            <person name="Zverlov V."/>
        </authorList>
    </citation>
    <scope>NUCLEOTIDE SEQUENCE [LARGE SCALE GENOMIC DNA]</scope>
    <source>
        <strain evidence="4">N2K1</strain>
    </source>
</reference>
<dbReference type="InterPro" id="IPR050267">
    <property type="entry name" value="Anti-sigma-factor_SerPK"/>
</dbReference>
<keyword evidence="3" id="KW-0547">Nucleotide-binding</keyword>
<name>A0A4Q0I1E6_9FIRM</name>
<dbReference type="SUPFAM" id="SSF55874">
    <property type="entry name" value="ATPase domain of HSP90 chaperone/DNA topoisomerase II/histidine kinase"/>
    <property type="match status" value="1"/>
</dbReference>
<dbReference type="Proteomes" id="UP000289166">
    <property type="component" value="Unassembled WGS sequence"/>
</dbReference>
<keyword evidence="3" id="KW-0067">ATP-binding</keyword>
<dbReference type="Gene3D" id="3.30.565.10">
    <property type="entry name" value="Histidine kinase-like ATPase, C-terminal domain"/>
    <property type="match status" value="1"/>
</dbReference>